<sequence length="83" mass="9344">MSETNTPRRITRGTYYPDNSMVGIPSFDLCITQMQSQIPSSIAAMEIEKKLKFLNSPITLENEELVRSGSSKRKEGSTMKVDE</sequence>
<protein>
    <submittedName>
        <fullName evidence="1">Uncharacterized protein</fullName>
    </submittedName>
</protein>
<dbReference type="EMBL" id="JAIVGD010000028">
    <property type="protein sequence ID" value="KAH0738483.1"/>
    <property type="molecule type" value="Genomic_DNA"/>
</dbReference>
<accession>A0ABQ7TWT4</accession>
<gene>
    <name evidence="1" type="ORF">KY290_037188</name>
</gene>
<proteinExistence type="predicted"/>
<name>A0ABQ7TWT4_SOLTU</name>
<dbReference type="Proteomes" id="UP000826656">
    <property type="component" value="Unassembled WGS sequence"/>
</dbReference>
<evidence type="ECO:0000313" key="1">
    <source>
        <dbReference type="EMBL" id="KAH0738483.1"/>
    </source>
</evidence>
<comment type="caution">
    <text evidence="1">The sequence shown here is derived from an EMBL/GenBank/DDBJ whole genome shotgun (WGS) entry which is preliminary data.</text>
</comment>
<reference evidence="1 2" key="1">
    <citation type="journal article" date="2021" name="bioRxiv">
        <title>Chromosome-scale and haplotype-resolved genome assembly of a tetraploid potato cultivar.</title>
        <authorList>
            <person name="Sun H."/>
            <person name="Jiao W.-B."/>
            <person name="Krause K."/>
            <person name="Campoy J.A."/>
            <person name="Goel M."/>
            <person name="Folz-Donahue K."/>
            <person name="Kukat C."/>
            <person name="Huettel B."/>
            <person name="Schneeberger K."/>
        </authorList>
    </citation>
    <scope>NUCLEOTIDE SEQUENCE [LARGE SCALE GENOMIC DNA]</scope>
    <source>
        <strain evidence="1">SolTubOtavaFocal</strain>
        <tissue evidence="1">Leaves</tissue>
    </source>
</reference>
<keyword evidence="2" id="KW-1185">Reference proteome</keyword>
<organism evidence="1 2">
    <name type="scientific">Solanum tuberosum</name>
    <name type="common">Potato</name>
    <dbReference type="NCBI Taxonomy" id="4113"/>
    <lineage>
        <taxon>Eukaryota</taxon>
        <taxon>Viridiplantae</taxon>
        <taxon>Streptophyta</taxon>
        <taxon>Embryophyta</taxon>
        <taxon>Tracheophyta</taxon>
        <taxon>Spermatophyta</taxon>
        <taxon>Magnoliopsida</taxon>
        <taxon>eudicotyledons</taxon>
        <taxon>Gunneridae</taxon>
        <taxon>Pentapetalae</taxon>
        <taxon>asterids</taxon>
        <taxon>lamiids</taxon>
        <taxon>Solanales</taxon>
        <taxon>Solanaceae</taxon>
        <taxon>Solanoideae</taxon>
        <taxon>Solaneae</taxon>
        <taxon>Solanum</taxon>
    </lineage>
</organism>
<evidence type="ECO:0000313" key="2">
    <source>
        <dbReference type="Proteomes" id="UP000826656"/>
    </source>
</evidence>